<keyword evidence="2 6" id="KW-0812">Transmembrane</keyword>
<dbReference type="InterPro" id="IPR020846">
    <property type="entry name" value="MFS_dom"/>
</dbReference>
<dbReference type="PANTHER" id="PTHR23514:SF14">
    <property type="entry name" value="MAJOR FACILITATOR SUPERFAMILY (MFS) PROFILE DOMAIN-CONTAINING PROTEIN"/>
    <property type="match status" value="1"/>
</dbReference>
<dbReference type="Proteomes" id="UP000184063">
    <property type="component" value="Unassembled WGS sequence"/>
</dbReference>
<dbReference type="FunFam" id="1.20.1250.20:FF:000308">
    <property type="entry name" value="MFS efflux transporter"/>
    <property type="match status" value="1"/>
</dbReference>
<dbReference type="Gene3D" id="1.20.1250.20">
    <property type="entry name" value="MFS general substrate transporter like domains"/>
    <property type="match status" value="2"/>
</dbReference>
<feature type="transmembrane region" description="Helical" evidence="6">
    <location>
        <begin position="252"/>
        <end position="275"/>
    </location>
</feature>
<gene>
    <name evidence="8" type="ORF">ASPFODRAFT_48494</name>
</gene>
<feature type="transmembrane region" description="Helical" evidence="6">
    <location>
        <begin position="81"/>
        <end position="102"/>
    </location>
</feature>
<evidence type="ECO:0000256" key="2">
    <source>
        <dbReference type="ARBA" id="ARBA00022692"/>
    </source>
</evidence>
<evidence type="ECO:0000256" key="1">
    <source>
        <dbReference type="ARBA" id="ARBA00004141"/>
    </source>
</evidence>
<proteinExistence type="predicted"/>
<evidence type="ECO:0000256" key="3">
    <source>
        <dbReference type="ARBA" id="ARBA00022989"/>
    </source>
</evidence>
<feature type="transmembrane region" description="Helical" evidence="6">
    <location>
        <begin position="362"/>
        <end position="385"/>
    </location>
</feature>
<feature type="transmembrane region" description="Helical" evidence="6">
    <location>
        <begin position="47"/>
        <end position="69"/>
    </location>
</feature>
<name>A0A1M3TCI0_ASPLC</name>
<keyword evidence="3 6" id="KW-1133">Transmembrane helix</keyword>
<feature type="transmembrane region" description="Helical" evidence="6">
    <location>
        <begin position="168"/>
        <end position="188"/>
    </location>
</feature>
<evidence type="ECO:0000256" key="5">
    <source>
        <dbReference type="SAM" id="MobiDB-lite"/>
    </source>
</evidence>
<reference evidence="9" key="1">
    <citation type="journal article" date="2017" name="Genome Biol.">
        <title>Comparative genomics reveals high biological diversity and specific adaptations in the industrially and medically important fungal genus Aspergillus.</title>
        <authorList>
            <person name="de Vries R.P."/>
            <person name="Riley R."/>
            <person name="Wiebenga A."/>
            <person name="Aguilar-Osorio G."/>
            <person name="Amillis S."/>
            <person name="Uchima C.A."/>
            <person name="Anderluh G."/>
            <person name="Asadollahi M."/>
            <person name="Askin M."/>
            <person name="Barry K."/>
            <person name="Battaglia E."/>
            <person name="Bayram O."/>
            <person name="Benocci T."/>
            <person name="Braus-Stromeyer S.A."/>
            <person name="Caldana C."/>
            <person name="Canovas D."/>
            <person name="Cerqueira G.C."/>
            <person name="Chen F."/>
            <person name="Chen W."/>
            <person name="Choi C."/>
            <person name="Clum A."/>
            <person name="Dos Santos R.A."/>
            <person name="Damasio A.R."/>
            <person name="Diallinas G."/>
            <person name="Emri T."/>
            <person name="Fekete E."/>
            <person name="Flipphi M."/>
            <person name="Freyberg S."/>
            <person name="Gallo A."/>
            <person name="Gournas C."/>
            <person name="Habgood R."/>
            <person name="Hainaut M."/>
            <person name="Harispe M.L."/>
            <person name="Henrissat B."/>
            <person name="Hilden K.S."/>
            <person name="Hope R."/>
            <person name="Hossain A."/>
            <person name="Karabika E."/>
            <person name="Karaffa L."/>
            <person name="Karanyi Z."/>
            <person name="Krasevec N."/>
            <person name="Kuo A."/>
            <person name="Kusch H."/>
            <person name="LaButti K."/>
            <person name="Lagendijk E.L."/>
            <person name="Lapidus A."/>
            <person name="Levasseur A."/>
            <person name="Lindquist E."/>
            <person name="Lipzen A."/>
            <person name="Logrieco A.F."/>
            <person name="MacCabe A."/>
            <person name="Maekelae M.R."/>
            <person name="Malavazi I."/>
            <person name="Melin P."/>
            <person name="Meyer V."/>
            <person name="Mielnichuk N."/>
            <person name="Miskei M."/>
            <person name="Molnar A.P."/>
            <person name="Mule G."/>
            <person name="Ngan C.Y."/>
            <person name="Orejas M."/>
            <person name="Orosz E."/>
            <person name="Ouedraogo J.P."/>
            <person name="Overkamp K.M."/>
            <person name="Park H.-S."/>
            <person name="Perrone G."/>
            <person name="Piumi F."/>
            <person name="Punt P.J."/>
            <person name="Ram A.F."/>
            <person name="Ramon A."/>
            <person name="Rauscher S."/>
            <person name="Record E."/>
            <person name="Riano-Pachon D.M."/>
            <person name="Robert V."/>
            <person name="Roehrig J."/>
            <person name="Ruller R."/>
            <person name="Salamov A."/>
            <person name="Salih N.S."/>
            <person name="Samson R.A."/>
            <person name="Sandor E."/>
            <person name="Sanguinetti M."/>
            <person name="Schuetze T."/>
            <person name="Sepcic K."/>
            <person name="Shelest E."/>
            <person name="Sherlock G."/>
            <person name="Sophianopoulou V."/>
            <person name="Squina F.M."/>
            <person name="Sun H."/>
            <person name="Susca A."/>
            <person name="Todd R.B."/>
            <person name="Tsang A."/>
            <person name="Unkles S.E."/>
            <person name="van de Wiele N."/>
            <person name="van Rossen-Uffink D."/>
            <person name="Oliveira J.V."/>
            <person name="Vesth T.C."/>
            <person name="Visser J."/>
            <person name="Yu J.-H."/>
            <person name="Zhou M."/>
            <person name="Andersen M.R."/>
            <person name="Archer D.B."/>
            <person name="Baker S.E."/>
            <person name="Benoit I."/>
            <person name="Brakhage A.A."/>
            <person name="Braus G.H."/>
            <person name="Fischer R."/>
            <person name="Frisvad J.C."/>
            <person name="Goldman G.H."/>
            <person name="Houbraken J."/>
            <person name="Oakley B."/>
            <person name="Pocsi I."/>
            <person name="Scazzocchio C."/>
            <person name="Seiboth B."/>
            <person name="vanKuyk P.A."/>
            <person name="Wortman J."/>
            <person name="Dyer P.S."/>
            <person name="Grigoriev I.V."/>
        </authorList>
    </citation>
    <scope>NUCLEOTIDE SEQUENCE [LARGE SCALE GENOMIC DNA]</scope>
    <source>
        <strain evidence="9">CBS 106.47</strain>
    </source>
</reference>
<dbReference type="OrthoDB" id="413079at2759"/>
<protein>
    <recommendedName>
        <fullName evidence="7">Major facilitator superfamily (MFS) profile domain-containing protein</fullName>
    </recommendedName>
</protein>
<feature type="transmembrane region" description="Helical" evidence="6">
    <location>
        <begin position="295"/>
        <end position="316"/>
    </location>
</feature>
<feature type="transmembrane region" description="Helical" evidence="6">
    <location>
        <begin position="337"/>
        <end position="356"/>
    </location>
</feature>
<feature type="domain" description="Major facilitator superfamily (MFS) profile" evidence="7">
    <location>
        <begin position="48"/>
        <end position="449"/>
    </location>
</feature>
<evidence type="ECO:0000313" key="9">
    <source>
        <dbReference type="Proteomes" id="UP000184063"/>
    </source>
</evidence>
<dbReference type="PANTHER" id="PTHR23514">
    <property type="entry name" value="BYPASS OF STOP CODON PROTEIN 6"/>
    <property type="match status" value="1"/>
</dbReference>
<evidence type="ECO:0000256" key="4">
    <source>
        <dbReference type="ARBA" id="ARBA00023136"/>
    </source>
</evidence>
<keyword evidence="4 6" id="KW-0472">Membrane</keyword>
<dbReference type="PROSITE" id="PS50850">
    <property type="entry name" value="MFS"/>
    <property type="match status" value="1"/>
</dbReference>
<feature type="transmembrane region" description="Helical" evidence="6">
    <location>
        <begin position="397"/>
        <end position="421"/>
    </location>
</feature>
<organism evidence="8 9">
    <name type="scientific">Aspergillus luchuensis (strain CBS 106.47)</name>
    <dbReference type="NCBI Taxonomy" id="1137211"/>
    <lineage>
        <taxon>Eukaryota</taxon>
        <taxon>Fungi</taxon>
        <taxon>Dikarya</taxon>
        <taxon>Ascomycota</taxon>
        <taxon>Pezizomycotina</taxon>
        <taxon>Eurotiomycetes</taxon>
        <taxon>Eurotiomycetidae</taxon>
        <taxon>Eurotiales</taxon>
        <taxon>Aspergillaceae</taxon>
        <taxon>Aspergillus</taxon>
        <taxon>Aspergillus subgen. Circumdati</taxon>
    </lineage>
</organism>
<evidence type="ECO:0000259" key="7">
    <source>
        <dbReference type="PROSITE" id="PS50850"/>
    </source>
</evidence>
<dbReference type="GO" id="GO:0022857">
    <property type="term" value="F:transmembrane transporter activity"/>
    <property type="evidence" value="ECO:0007669"/>
    <property type="project" value="InterPro"/>
</dbReference>
<sequence length="455" mass="49159">MSTTTTIELVSQGQQEAQSPVQPFGPSTEEAIVQQKQKWNEPPINRWRLLATFISFTVVGANDGVYGALVPYLREDYNLSTTVVSLIFVTPFAGYTIATLIVNKIHMTLGQRGIAIIGPLCHIIPYVIMAIHPPWPAMLAVYVIVGLGNGLIDAAWNSWIADMANANAMMGVLQAFYGLGATISPLVGTQMIKSGLRWNYFYYTLLGASVLDLMASSALFWKENAASYRAKNHRGTDTGGGSRTTEAMKSPITWLIAVWLFVYMGVEVSVGGWVVDFMVQVRHGEPYESGLIPTGFWAGVTVGRLVLGFVNDWLGMFPLPLSRPDYIDTDCSQGERIAISIYLVISIALELIFWLVPQFIVSAVAVSLLGFFTGPLFPAAIVVAAKLLPKHLHTPGIGLASALAGGGGAILPFVAGAISGARGVQSLQPFVLALLIALIAIWVLLPRRKHHAYGV</sequence>
<evidence type="ECO:0000313" key="8">
    <source>
        <dbReference type="EMBL" id="OJZ84464.1"/>
    </source>
</evidence>
<feature type="transmembrane region" description="Helical" evidence="6">
    <location>
        <begin position="200"/>
        <end position="221"/>
    </location>
</feature>
<dbReference type="SUPFAM" id="SSF103473">
    <property type="entry name" value="MFS general substrate transporter"/>
    <property type="match status" value="1"/>
</dbReference>
<accession>A0A1M3TCI0</accession>
<dbReference type="InterPro" id="IPR036259">
    <property type="entry name" value="MFS_trans_sf"/>
</dbReference>
<dbReference type="InterPro" id="IPR051788">
    <property type="entry name" value="MFS_Transporter"/>
</dbReference>
<comment type="subcellular location">
    <subcellularLocation>
        <location evidence="1">Membrane</location>
        <topology evidence="1">Multi-pass membrane protein</topology>
    </subcellularLocation>
</comment>
<feature type="transmembrane region" description="Helical" evidence="6">
    <location>
        <begin position="427"/>
        <end position="445"/>
    </location>
</feature>
<feature type="transmembrane region" description="Helical" evidence="6">
    <location>
        <begin position="114"/>
        <end position="131"/>
    </location>
</feature>
<feature type="region of interest" description="Disordered" evidence="5">
    <location>
        <begin position="1"/>
        <end position="26"/>
    </location>
</feature>
<dbReference type="EMBL" id="KV878244">
    <property type="protein sequence ID" value="OJZ84464.1"/>
    <property type="molecule type" value="Genomic_DNA"/>
</dbReference>
<dbReference type="GO" id="GO:0016020">
    <property type="term" value="C:membrane"/>
    <property type="evidence" value="ECO:0007669"/>
    <property type="project" value="UniProtKB-SubCell"/>
</dbReference>
<feature type="transmembrane region" description="Helical" evidence="6">
    <location>
        <begin position="137"/>
        <end position="156"/>
    </location>
</feature>
<dbReference type="Pfam" id="PF07690">
    <property type="entry name" value="MFS_1"/>
    <property type="match status" value="2"/>
</dbReference>
<evidence type="ECO:0000256" key="6">
    <source>
        <dbReference type="SAM" id="Phobius"/>
    </source>
</evidence>
<dbReference type="AlphaFoldDB" id="A0A1M3TCI0"/>
<feature type="compositionally biased region" description="Polar residues" evidence="5">
    <location>
        <begin position="1"/>
        <end position="21"/>
    </location>
</feature>
<dbReference type="VEuPathDB" id="FungiDB:ASPFODRAFT_48494"/>
<dbReference type="InterPro" id="IPR011701">
    <property type="entry name" value="MFS"/>
</dbReference>